<organism evidence="1 2">
    <name type="scientific">Naganishia friedmannii</name>
    <dbReference type="NCBI Taxonomy" id="89922"/>
    <lineage>
        <taxon>Eukaryota</taxon>
        <taxon>Fungi</taxon>
        <taxon>Dikarya</taxon>
        <taxon>Basidiomycota</taxon>
        <taxon>Agaricomycotina</taxon>
        <taxon>Tremellomycetes</taxon>
        <taxon>Filobasidiales</taxon>
        <taxon>Filobasidiaceae</taxon>
        <taxon>Naganishia</taxon>
    </lineage>
</organism>
<keyword evidence="2" id="KW-1185">Reference proteome</keyword>
<reference evidence="1" key="1">
    <citation type="submission" date="2023-04" db="EMBL/GenBank/DDBJ databases">
        <title>Draft Genome sequencing of Naganishia species isolated from polar environments using Oxford Nanopore Technology.</title>
        <authorList>
            <person name="Leo P."/>
            <person name="Venkateswaran K."/>
        </authorList>
    </citation>
    <scope>NUCLEOTIDE SEQUENCE</scope>
    <source>
        <strain evidence="1">MNA-CCFEE 5423</strain>
    </source>
</reference>
<protein>
    <submittedName>
        <fullName evidence="1">Uncharacterized protein</fullName>
    </submittedName>
</protein>
<proteinExistence type="predicted"/>
<name>A0ACC2W7I4_9TREE</name>
<comment type="caution">
    <text evidence="1">The sequence shown here is derived from an EMBL/GenBank/DDBJ whole genome shotgun (WGS) entry which is preliminary data.</text>
</comment>
<dbReference type="Proteomes" id="UP001227268">
    <property type="component" value="Unassembled WGS sequence"/>
</dbReference>
<dbReference type="EMBL" id="JASBWT010000002">
    <property type="protein sequence ID" value="KAJ9107413.1"/>
    <property type="molecule type" value="Genomic_DNA"/>
</dbReference>
<evidence type="ECO:0000313" key="2">
    <source>
        <dbReference type="Proteomes" id="UP001227268"/>
    </source>
</evidence>
<sequence length="286" mass="30396">MSTNTNNDTETPPDYEALNNAFYSIVDSLFPKDFGQLGVKQTDADVLVKIRRAKEKERHRYVFLSCVDTSFLMKLAVLRRASIVENGNASTSSIPHANLLKRKLQGNGKPTAGSADADPTGEEAVDDDESEGESRTRSLGKKTKVGYDAFSKPGKGKSKGKRKETASVSTPNITSHGQGSDSAPSKSLTKSDNVPSPYLNPFAMPSATTSASPATESTADTAPVVPGESTAPDETGNVPPESTAAAAEVSKNQRKKQRKKEKKALAKAESEHLQSEANGKLAVGLQ</sequence>
<gene>
    <name evidence="1" type="ORF">QFC21_000864</name>
</gene>
<accession>A0ACC2W7I4</accession>
<evidence type="ECO:0000313" key="1">
    <source>
        <dbReference type="EMBL" id="KAJ9107413.1"/>
    </source>
</evidence>